<dbReference type="OrthoDB" id="184675at2759"/>
<dbReference type="PANTHER" id="PTHR46957">
    <property type="entry name" value="CYTOKINE RECEPTOR"/>
    <property type="match status" value="1"/>
</dbReference>
<dbReference type="PROSITE" id="PS50853">
    <property type="entry name" value="FN3"/>
    <property type="match status" value="2"/>
</dbReference>
<comment type="caution">
    <text evidence="2">The sequence shown here is derived from an EMBL/GenBank/DDBJ whole genome shotgun (WGS) entry which is preliminary data.</text>
</comment>
<proteinExistence type="predicted"/>
<gene>
    <name evidence="2" type="primary">Fndc3a</name>
    <name evidence="2" type="ORF">SNEC2469_LOCUS32279</name>
</gene>
<sequence length="525" mass="56644">MGGNLDLYRELAAEEVALDENNETVILPLYPLTPGRWFRLQVSAVTPAGESAPSSIVNAQTCEAPPTPVIMHLPSATSVHLSWNASAADHDYICAAYGYQILINSSDGLNESDVLNASVMSYELQGLVPGTHYDFQVRSLVGAGVRDSGWSSTTAGGVPSQMLPPVLVTDLSTVSVAYVGWTVPDMNFGVPVGYELLLFGAGPLSDIAEISVGTVPTVQPPWLEDADNCSLNWRWNGRLVHSYEFKLEASDNETSLLVEEVWILNGSFDEPRLGLQLSVDSDSWPELVYGRHFRAAIRAENELGVSAWSDWSPTAYCIPRPGTVSGLVRDPNVDITAGIVQLAWDPVTSAIAGSSDWEELGLQYDIWGKPHPNFGNVSWESLLQINTHEGDPPVAVTPSVAIDTFPRTPVNSYWAFKLRLKNHNGFYGDFTTELHLSTGQLPGAPLDLSGVANDTVVLSWQIPSLDGFVPITHYEARCNSDPWEKVLNTDLSHELQASSGSAACEVRAANAVGTGPSASLTVTVP</sequence>
<dbReference type="SUPFAM" id="SSF49265">
    <property type="entry name" value="Fibronectin type III"/>
    <property type="match status" value="2"/>
</dbReference>
<dbReference type="EMBL" id="CAJNJA010081229">
    <property type="protein sequence ID" value="CAE7929492.1"/>
    <property type="molecule type" value="Genomic_DNA"/>
</dbReference>
<dbReference type="SMART" id="SM00060">
    <property type="entry name" value="FN3"/>
    <property type="match status" value="2"/>
</dbReference>
<accession>A0A813BUP7</accession>
<dbReference type="GO" id="GO:0016020">
    <property type="term" value="C:membrane"/>
    <property type="evidence" value="ECO:0007669"/>
    <property type="project" value="UniProtKB-SubCell"/>
</dbReference>
<dbReference type="AlphaFoldDB" id="A0A813BUP7"/>
<dbReference type="InterPro" id="IPR013783">
    <property type="entry name" value="Ig-like_fold"/>
</dbReference>
<dbReference type="InterPro" id="IPR003961">
    <property type="entry name" value="FN3_dom"/>
</dbReference>
<reference evidence="2" key="1">
    <citation type="submission" date="2021-02" db="EMBL/GenBank/DDBJ databases">
        <authorList>
            <person name="Dougan E. K."/>
            <person name="Rhodes N."/>
            <person name="Thang M."/>
            <person name="Chan C."/>
        </authorList>
    </citation>
    <scope>NUCLEOTIDE SEQUENCE</scope>
</reference>
<dbReference type="Pfam" id="PF00041">
    <property type="entry name" value="fn3"/>
    <property type="match status" value="1"/>
</dbReference>
<feature type="domain" description="Fibronectin type-III" evidence="1">
    <location>
        <begin position="65"/>
        <end position="161"/>
    </location>
</feature>
<protein>
    <submittedName>
        <fullName evidence="2">Fndc3a protein</fullName>
    </submittedName>
</protein>
<dbReference type="Proteomes" id="UP000601435">
    <property type="component" value="Unassembled WGS sequence"/>
</dbReference>
<evidence type="ECO:0000259" key="1">
    <source>
        <dbReference type="PROSITE" id="PS50853"/>
    </source>
</evidence>
<dbReference type="InterPro" id="IPR036116">
    <property type="entry name" value="FN3_sf"/>
</dbReference>
<keyword evidence="3" id="KW-1185">Reference proteome</keyword>
<evidence type="ECO:0000313" key="3">
    <source>
        <dbReference type="Proteomes" id="UP000601435"/>
    </source>
</evidence>
<dbReference type="CDD" id="cd00063">
    <property type="entry name" value="FN3"/>
    <property type="match status" value="1"/>
</dbReference>
<organism evidence="2 3">
    <name type="scientific">Symbiodinium necroappetens</name>
    <dbReference type="NCBI Taxonomy" id="1628268"/>
    <lineage>
        <taxon>Eukaryota</taxon>
        <taxon>Sar</taxon>
        <taxon>Alveolata</taxon>
        <taxon>Dinophyceae</taxon>
        <taxon>Suessiales</taxon>
        <taxon>Symbiodiniaceae</taxon>
        <taxon>Symbiodinium</taxon>
    </lineage>
</organism>
<name>A0A813BUP7_9DINO</name>
<dbReference type="Gene3D" id="2.60.40.10">
    <property type="entry name" value="Immunoglobulins"/>
    <property type="match status" value="2"/>
</dbReference>
<feature type="domain" description="Fibronectin type-III" evidence="1">
    <location>
        <begin position="442"/>
        <end position="525"/>
    </location>
</feature>
<dbReference type="InterPro" id="IPR050713">
    <property type="entry name" value="RTP_Phos/Ushers"/>
</dbReference>
<evidence type="ECO:0000313" key="2">
    <source>
        <dbReference type="EMBL" id="CAE7929492.1"/>
    </source>
</evidence>
<dbReference type="PANTHER" id="PTHR46957:SF3">
    <property type="entry name" value="CYTOKINE RECEPTOR"/>
    <property type="match status" value="1"/>
</dbReference>